<dbReference type="EMBL" id="CP002101">
    <property type="protein sequence ID" value="AEH61769.1"/>
    <property type="molecule type" value="Genomic_DNA"/>
</dbReference>
<dbReference type="PROSITE" id="PS00211">
    <property type="entry name" value="ABC_TRANSPORTER_1"/>
    <property type="match status" value="1"/>
</dbReference>
<dbReference type="PANTHER" id="PTHR43553:SF24">
    <property type="entry name" value="ENERGY-COUPLING FACTOR TRANSPORTER ATP-BINDING PROTEIN ECFA1"/>
    <property type="match status" value="1"/>
</dbReference>
<dbReference type="SMART" id="SM00382">
    <property type="entry name" value="AAA"/>
    <property type="match status" value="1"/>
</dbReference>
<keyword evidence="7" id="KW-1278">Translocase</keyword>
<sequence>MMILETNDLNYSYMDGSPGVRDVNIEIKKGKKVAFVGHNGSGKSTLFLLLNGTLKPETGEVLFNGKPIKYNSRSLREIRKNIGIVFQNSDDQIFAPTVYQDIAFGPANLGFSKEKTERLVDGALEYVGLTHLREKPPHHLSGGQKKRVAIAGVISMEPEIIILDEPLSNLDPMGADEIMDLLNELNEAGKTILISTHDVDLAYRWADYVYFLSKGTIIGEGPPQKAFNEPELLKRAHMRQPVTLEIYHEMRRRGLAVGEKSPASVLELVGTLKPPELMWVDVTPGTKVGDSLNLGIMYGEFAEHSPYEAVNAEVVYIHDDGRAIVEMKRHGIKAGGIIIFDVEYYDPAGIRQLIKSADIEIVGAMGKKSKIIAENDGIYLNVTSSVIDKSILMALCGKRCLILTNGGMVDHAKSRIERYAHKSGIELNVSIIDGSNNLMEKGNIKEKYNVIT</sequence>
<gene>
    <name evidence="12" type="ordered locus">Mzhil_1934</name>
</gene>
<dbReference type="KEGG" id="mzh:Mzhil_1934"/>
<dbReference type="GO" id="GO:0043190">
    <property type="term" value="C:ATP-binding cassette (ABC) transporter complex"/>
    <property type="evidence" value="ECO:0007669"/>
    <property type="project" value="TreeGrafter"/>
</dbReference>
<name>F7XKQ6_METZD</name>
<comment type="function">
    <text evidence="10">Part of an ABC transporter complex. Responsible for energy coupling to the transport system.</text>
</comment>
<dbReference type="GO" id="GO:0042626">
    <property type="term" value="F:ATPase-coupled transmembrane transporter activity"/>
    <property type="evidence" value="ECO:0007669"/>
    <property type="project" value="TreeGrafter"/>
</dbReference>
<dbReference type="InterPro" id="IPR005876">
    <property type="entry name" value="Co_trans_ATP-bd"/>
</dbReference>
<dbReference type="Pfam" id="PF00005">
    <property type="entry name" value="ABC_tran"/>
    <property type="match status" value="1"/>
</dbReference>
<evidence type="ECO:0000256" key="1">
    <source>
        <dbReference type="ARBA" id="ARBA00004202"/>
    </source>
</evidence>
<dbReference type="STRING" id="679901.Mzhil_1934"/>
<feature type="domain" description="ABC transporter" evidence="11">
    <location>
        <begin position="4"/>
        <end position="239"/>
    </location>
</feature>
<dbReference type="InterPro" id="IPR003439">
    <property type="entry name" value="ABC_transporter-like_ATP-bd"/>
</dbReference>
<evidence type="ECO:0000256" key="6">
    <source>
        <dbReference type="ARBA" id="ARBA00022840"/>
    </source>
</evidence>
<dbReference type="RefSeq" id="WP_013899205.1">
    <property type="nucleotide sequence ID" value="NC_015676.1"/>
</dbReference>
<keyword evidence="5 10" id="KW-0547">Nucleotide-binding</keyword>
<dbReference type="InterPro" id="IPR050095">
    <property type="entry name" value="ECF_ABC_transporter_ATP-bd"/>
</dbReference>
<dbReference type="SUPFAM" id="SSF52540">
    <property type="entry name" value="P-loop containing nucleoside triphosphate hydrolases"/>
    <property type="match status" value="1"/>
</dbReference>
<evidence type="ECO:0000259" key="11">
    <source>
        <dbReference type="PROSITE" id="PS50893"/>
    </source>
</evidence>
<dbReference type="InterPro" id="IPR003593">
    <property type="entry name" value="AAA+_ATPase"/>
</dbReference>
<accession>F7XKQ6</accession>
<dbReference type="HOGENOM" id="CLU_000604_13_1_2"/>
<dbReference type="GeneID" id="10823578"/>
<dbReference type="InterPro" id="IPR027417">
    <property type="entry name" value="P-loop_NTPase"/>
</dbReference>
<dbReference type="CDD" id="cd03225">
    <property type="entry name" value="ABC_cobalt_CbiO_domain1"/>
    <property type="match status" value="1"/>
</dbReference>
<dbReference type="GO" id="GO:0005524">
    <property type="term" value="F:ATP binding"/>
    <property type="evidence" value="ECO:0007669"/>
    <property type="project" value="UniProtKB-UniRule"/>
</dbReference>
<dbReference type="InterPro" id="IPR017871">
    <property type="entry name" value="ABC_transporter-like_CS"/>
</dbReference>
<keyword evidence="4 10" id="KW-1003">Cell membrane</keyword>
<organism evidence="12 13">
    <name type="scientific">Methanosalsum zhilinae (strain DSM 4017 / NBRC 107636 / OCM 62 / WeN5)</name>
    <name type="common">Methanohalophilus zhilinae</name>
    <dbReference type="NCBI Taxonomy" id="679901"/>
    <lineage>
        <taxon>Archaea</taxon>
        <taxon>Methanobacteriati</taxon>
        <taxon>Methanobacteriota</taxon>
        <taxon>Stenosarchaea group</taxon>
        <taxon>Methanomicrobia</taxon>
        <taxon>Methanosarcinales</taxon>
        <taxon>Methanosarcinaceae</taxon>
        <taxon>Methanosalsum</taxon>
    </lineage>
</organism>
<comment type="function">
    <text evidence="9">Probably part of an ABC transporter complex. Responsible for energy coupling to the transport system.</text>
</comment>
<dbReference type="FunFam" id="3.40.50.300:FF:000224">
    <property type="entry name" value="Energy-coupling factor transporter ATP-binding protein EcfA"/>
    <property type="match status" value="1"/>
</dbReference>
<comment type="subcellular location">
    <subcellularLocation>
        <location evidence="1 10">Cell membrane</location>
        <topology evidence="1 10">Peripheral membrane protein</topology>
    </subcellularLocation>
</comment>
<evidence type="ECO:0000256" key="2">
    <source>
        <dbReference type="ARBA" id="ARBA00005417"/>
    </source>
</evidence>
<dbReference type="PANTHER" id="PTHR43553">
    <property type="entry name" value="HEAVY METAL TRANSPORTER"/>
    <property type="match status" value="1"/>
</dbReference>
<evidence type="ECO:0000256" key="8">
    <source>
        <dbReference type="ARBA" id="ARBA00023136"/>
    </source>
</evidence>
<keyword evidence="6 10" id="KW-0067">ATP-binding</keyword>
<dbReference type="OrthoDB" id="18209at2157"/>
<evidence type="ECO:0000256" key="9">
    <source>
        <dbReference type="ARBA" id="ARBA00025157"/>
    </source>
</evidence>
<proteinExistence type="inferred from homology"/>
<evidence type="ECO:0000256" key="4">
    <source>
        <dbReference type="ARBA" id="ARBA00022475"/>
    </source>
</evidence>
<dbReference type="NCBIfam" id="TIGR01166">
    <property type="entry name" value="cbiO"/>
    <property type="match status" value="1"/>
</dbReference>
<dbReference type="GO" id="GO:0006824">
    <property type="term" value="P:cobalt ion transport"/>
    <property type="evidence" value="ECO:0007669"/>
    <property type="project" value="InterPro"/>
</dbReference>
<evidence type="ECO:0000256" key="7">
    <source>
        <dbReference type="ARBA" id="ARBA00022967"/>
    </source>
</evidence>
<evidence type="ECO:0000256" key="5">
    <source>
        <dbReference type="ARBA" id="ARBA00022741"/>
    </source>
</evidence>
<reference evidence="12 13" key="1">
    <citation type="submission" date="2010-07" db="EMBL/GenBank/DDBJ databases">
        <title>The complete genome of Methanosalsum zhilinae DSM 4017.</title>
        <authorList>
            <consortium name="US DOE Joint Genome Institute (JGI-PGF)"/>
            <person name="Lucas S."/>
            <person name="Copeland A."/>
            <person name="Lapidus A."/>
            <person name="Glavina del Rio T."/>
            <person name="Dalin E."/>
            <person name="Tice H."/>
            <person name="Bruce D."/>
            <person name="Goodwin L."/>
            <person name="Pitluck S."/>
            <person name="Kyrpides N."/>
            <person name="Mavromatis K."/>
            <person name="Ovchinnikova G."/>
            <person name="Daligault H."/>
            <person name="Detter J.C."/>
            <person name="Han C."/>
            <person name="Tapia R."/>
            <person name="Larimer F."/>
            <person name="Land M."/>
            <person name="Hauser L."/>
            <person name="Markowitz V."/>
            <person name="Cheng J.-F."/>
            <person name="Hugenholtz P."/>
            <person name="Woyke T."/>
            <person name="Wu D."/>
            <person name="Spring S."/>
            <person name="Schueler E."/>
            <person name="Brambilla E."/>
            <person name="Klenk H.-P."/>
            <person name="Eisen J.A."/>
        </authorList>
    </citation>
    <scope>NUCLEOTIDE SEQUENCE [LARGE SCALE GENOMIC DNA]</scope>
    <source>
        <strain evidence="13">DSM 4017 / NBRC 107636 / OCM 62 / WeN5</strain>
    </source>
</reference>
<comment type="similarity">
    <text evidence="2 10">Belongs to the ABC transporter superfamily.</text>
</comment>
<dbReference type="Proteomes" id="UP000006622">
    <property type="component" value="Chromosome"/>
</dbReference>
<dbReference type="Gene3D" id="3.40.50.300">
    <property type="entry name" value="P-loop containing nucleotide triphosphate hydrolases"/>
    <property type="match status" value="1"/>
</dbReference>
<evidence type="ECO:0000313" key="13">
    <source>
        <dbReference type="Proteomes" id="UP000006622"/>
    </source>
</evidence>
<evidence type="ECO:0000313" key="12">
    <source>
        <dbReference type="EMBL" id="AEH61769.1"/>
    </source>
</evidence>
<protein>
    <recommendedName>
        <fullName evidence="10">ABC transporter ATP-binding protein</fullName>
    </recommendedName>
</protein>
<evidence type="ECO:0000256" key="10">
    <source>
        <dbReference type="RuleBase" id="RU364103"/>
    </source>
</evidence>
<evidence type="ECO:0000256" key="3">
    <source>
        <dbReference type="ARBA" id="ARBA00022448"/>
    </source>
</evidence>
<keyword evidence="8 10" id="KW-0472">Membrane</keyword>
<dbReference type="GO" id="GO:0016887">
    <property type="term" value="F:ATP hydrolysis activity"/>
    <property type="evidence" value="ECO:0007669"/>
    <property type="project" value="InterPro"/>
</dbReference>
<keyword evidence="13" id="KW-1185">Reference proteome</keyword>
<dbReference type="AlphaFoldDB" id="F7XKQ6"/>
<dbReference type="PROSITE" id="PS50893">
    <property type="entry name" value="ABC_TRANSPORTER_2"/>
    <property type="match status" value="1"/>
</dbReference>
<dbReference type="InterPro" id="IPR015856">
    <property type="entry name" value="ABC_transpr_CbiO/EcfA_su"/>
</dbReference>
<keyword evidence="3 10" id="KW-0813">Transport</keyword>